<protein>
    <recommendedName>
        <fullName evidence="9">CTP synthase</fullName>
        <ecNumber evidence="9">6.3.4.2</ecNumber>
    </recommendedName>
    <alternativeName>
        <fullName evidence="9">UTP--ammonia ligase</fullName>
    </alternativeName>
</protein>
<dbReference type="GO" id="GO:0044210">
    <property type="term" value="P:'de novo' CTP biosynthetic process"/>
    <property type="evidence" value="ECO:0007669"/>
    <property type="project" value="UniProtKB-UniRule"/>
</dbReference>
<dbReference type="Gene3D" id="3.40.50.300">
    <property type="entry name" value="P-loop containing nucleotide triphosphate hydrolases"/>
    <property type="match status" value="1"/>
</dbReference>
<organism evidence="12 13">
    <name type="scientific">Dimargaris verticillata</name>
    <dbReference type="NCBI Taxonomy" id="2761393"/>
    <lineage>
        <taxon>Eukaryota</taxon>
        <taxon>Fungi</taxon>
        <taxon>Fungi incertae sedis</taxon>
        <taxon>Zoopagomycota</taxon>
        <taxon>Kickxellomycotina</taxon>
        <taxon>Dimargaritomycetes</taxon>
        <taxon>Dimargaritales</taxon>
        <taxon>Dimargaritaceae</taxon>
        <taxon>Dimargaris</taxon>
    </lineage>
</organism>
<dbReference type="GO" id="GO:0019856">
    <property type="term" value="P:pyrimidine nucleobase biosynthetic process"/>
    <property type="evidence" value="ECO:0007669"/>
    <property type="project" value="TreeGrafter"/>
</dbReference>
<evidence type="ECO:0000313" key="12">
    <source>
        <dbReference type="EMBL" id="KAJ1984011.1"/>
    </source>
</evidence>
<reference evidence="12" key="1">
    <citation type="submission" date="2022-07" db="EMBL/GenBank/DDBJ databases">
        <title>Phylogenomic reconstructions and comparative analyses of Kickxellomycotina fungi.</title>
        <authorList>
            <person name="Reynolds N.K."/>
            <person name="Stajich J.E."/>
            <person name="Barry K."/>
            <person name="Grigoriev I.V."/>
            <person name="Crous P."/>
            <person name="Smith M.E."/>
        </authorList>
    </citation>
    <scope>NUCLEOTIDE SEQUENCE</scope>
    <source>
        <strain evidence="12">RSA 567</strain>
    </source>
</reference>
<dbReference type="GO" id="GO:0003883">
    <property type="term" value="F:CTP synthase activity"/>
    <property type="evidence" value="ECO:0007669"/>
    <property type="project" value="UniProtKB-UniRule"/>
</dbReference>
<dbReference type="CDD" id="cd03113">
    <property type="entry name" value="CTPS_N"/>
    <property type="match status" value="1"/>
</dbReference>
<evidence type="ECO:0000256" key="3">
    <source>
        <dbReference type="ARBA" id="ARBA00022598"/>
    </source>
</evidence>
<dbReference type="InterPro" id="IPR017926">
    <property type="entry name" value="GATASE"/>
</dbReference>
<dbReference type="InterPro" id="IPR017456">
    <property type="entry name" value="CTP_synthase_N"/>
</dbReference>
<name>A0A9W8B5C8_9FUNG</name>
<keyword evidence="4 9" id="KW-0547">Nucleotide-binding</keyword>
<dbReference type="Gene3D" id="3.40.50.880">
    <property type="match status" value="1"/>
</dbReference>
<dbReference type="OrthoDB" id="1739076at2759"/>
<comment type="pathway">
    <text evidence="1 9">Pyrimidine metabolism; CTP biosynthesis via de novo pathway; CTP from UDP: step 2/2.</text>
</comment>
<keyword evidence="13" id="KW-1185">Reference proteome</keyword>
<dbReference type="GO" id="GO:0005524">
    <property type="term" value="F:ATP binding"/>
    <property type="evidence" value="ECO:0007669"/>
    <property type="project" value="UniProtKB-KW"/>
</dbReference>
<dbReference type="Pfam" id="PF00117">
    <property type="entry name" value="GATase"/>
    <property type="match status" value="1"/>
</dbReference>
<evidence type="ECO:0000256" key="5">
    <source>
        <dbReference type="ARBA" id="ARBA00022840"/>
    </source>
</evidence>
<keyword evidence="6 9" id="KW-0315">Glutamine amidotransferase</keyword>
<proteinExistence type="inferred from homology"/>
<dbReference type="InterPro" id="IPR027417">
    <property type="entry name" value="P-loop_NTPase"/>
</dbReference>
<dbReference type="PANTHER" id="PTHR11550">
    <property type="entry name" value="CTP SYNTHASE"/>
    <property type="match status" value="1"/>
</dbReference>
<comment type="catalytic activity">
    <reaction evidence="8 9">
        <text>UTP + L-glutamine + ATP + H2O = CTP + L-glutamate + ADP + phosphate + 2 H(+)</text>
        <dbReference type="Rhea" id="RHEA:26426"/>
        <dbReference type="ChEBI" id="CHEBI:15377"/>
        <dbReference type="ChEBI" id="CHEBI:15378"/>
        <dbReference type="ChEBI" id="CHEBI:29985"/>
        <dbReference type="ChEBI" id="CHEBI:30616"/>
        <dbReference type="ChEBI" id="CHEBI:37563"/>
        <dbReference type="ChEBI" id="CHEBI:43474"/>
        <dbReference type="ChEBI" id="CHEBI:46398"/>
        <dbReference type="ChEBI" id="CHEBI:58359"/>
        <dbReference type="ChEBI" id="CHEBI:456216"/>
        <dbReference type="EC" id="6.3.4.2"/>
    </reaction>
</comment>
<dbReference type="AlphaFoldDB" id="A0A9W8B5C8"/>
<dbReference type="EC" id="6.3.4.2" evidence="9"/>
<feature type="domain" description="Glutamine amidotransferase" evidence="10">
    <location>
        <begin position="350"/>
        <end position="590"/>
    </location>
</feature>
<evidence type="ECO:0000256" key="7">
    <source>
        <dbReference type="ARBA" id="ARBA00022975"/>
    </source>
</evidence>
<comment type="similarity">
    <text evidence="2 9">Belongs to the CTP synthase family.</text>
</comment>
<dbReference type="NCBIfam" id="TIGR00337">
    <property type="entry name" value="PyrG"/>
    <property type="match status" value="1"/>
</dbReference>
<keyword evidence="7 9" id="KW-0665">Pyrimidine biosynthesis</keyword>
<dbReference type="HAMAP" id="MF_01227">
    <property type="entry name" value="PyrG"/>
    <property type="match status" value="1"/>
</dbReference>
<evidence type="ECO:0000256" key="4">
    <source>
        <dbReference type="ARBA" id="ARBA00022741"/>
    </source>
</evidence>
<comment type="function">
    <text evidence="9">Catalyzes the ATP-dependent amination of UTP to CTP with either L-glutamine or ammonia as the source of nitrogen.</text>
</comment>
<evidence type="ECO:0000256" key="2">
    <source>
        <dbReference type="ARBA" id="ARBA00007533"/>
    </source>
</evidence>
<dbReference type="PANTHER" id="PTHR11550:SF0">
    <property type="entry name" value="CTP SYNTHASE-RELATED"/>
    <property type="match status" value="1"/>
</dbReference>
<evidence type="ECO:0000256" key="8">
    <source>
        <dbReference type="ARBA" id="ARBA00047781"/>
    </source>
</evidence>
<evidence type="ECO:0000256" key="9">
    <source>
        <dbReference type="RuleBase" id="RU810713"/>
    </source>
</evidence>
<evidence type="ECO:0000256" key="6">
    <source>
        <dbReference type="ARBA" id="ARBA00022962"/>
    </source>
</evidence>
<dbReference type="SUPFAM" id="SSF52317">
    <property type="entry name" value="Class I glutamine amidotransferase-like"/>
    <property type="match status" value="1"/>
</dbReference>
<dbReference type="FunFam" id="3.40.50.880:FF:000005">
    <property type="entry name" value="CTP synthase"/>
    <property type="match status" value="1"/>
</dbReference>
<dbReference type="InterPro" id="IPR033828">
    <property type="entry name" value="GATase1_CTP_Synthase"/>
</dbReference>
<dbReference type="InterPro" id="IPR004468">
    <property type="entry name" value="CTP_synthase"/>
</dbReference>
<accession>A0A9W8B5C8</accession>
<evidence type="ECO:0000259" key="10">
    <source>
        <dbReference type="Pfam" id="PF00117"/>
    </source>
</evidence>
<dbReference type="GO" id="GO:0042802">
    <property type="term" value="F:identical protein binding"/>
    <property type="evidence" value="ECO:0007669"/>
    <property type="project" value="TreeGrafter"/>
</dbReference>
<dbReference type="Pfam" id="PF06418">
    <property type="entry name" value="CTP_synth_N"/>
    <property type="match status" value="1"/>
</dbReference>
<dbReference type="EMBL" id="JANBQB010000033">
    <property type="protein sequence ID" value="KAJ1984011.1"/>
    <property type="molecule type" value="Genomic_DNA"/>
</dbReference>
<comment type="caution">
    <text evidence="12">The sequence shown here is derived from an EMBL/GenBank/DDBJ whole genome shotgun (WGS) entry which is preliminary data.</text>
</comment>
<evidence type="ECO:0000313" key="13">
    <source>
        <dbReference type="Proteomes" id="UP001151582"/>
    </source>
</evidence>
<dbReference type="GO" id="GO:0005737">
    <property type="term" value="C:cytoplasm"/>
    <property type="evidence" value="ECO:0007669"/>
    <property type="project" value="TreeGrafter"/>
</dbReference>
<keyword evidence="3 9" id="KW-0436">Ligase</keyword>
<dbReference type="CDD" id="cd01746">
    <property type="entry name" value="GATase1_CTP_Synthase"/>
    <property type="match status" value="1"/>
</dbReference>
<dbReference type="Proteomes" id="UP001151582">
    <property type="component" value="Unassembled WGS sequence"/>
</dbReference>
<sequence length="605" mass="66538">MVKYILVTGGVISGIGKGIIASSTGFLLKSLGLNVTAIKIDPYLNIDAGTLSPLDHGEVFVLKDGGEVDLDLGNYERYLDVTLTRDNNITTGKIYQSVIERERKGDYLGKTVQVVPHITDAIQNWVERVSKIPVQEGAHADKPTYFEAPSTSASSDSLSALNGDESLEAASEPDVCIIELGGTVGDIESAPFVEAMRQFQFRVGHDNFCLVHVSLIPVVGSVGEQKTKPTQSSVRDLRGLGLNPDIIACRSSSPLEDGIQSKISMFCHVPPEQVLAVHDCNSVYHVPLLLESQGLLQVLTKRLALDSIPVSPRRLKFGKCIWNDWVELTRRRERPLDKVTIALVGKYTHLQDSYISVVKALEHAALACNREVKIEWVEATDLEPEMQPTDPIKYHQAWKAVCSAHGILVPGGFGSRGKEGKIAAAKWARENRVPYLGICLGMQIAVVEFARHVCGLGDADSAEFNVDTPTPVVVYMPEVSKTHLGGTMRLGDRPTLFHGDFAAQSKLRKMYGGSSVEAVHERHRHRYEVNPEIVEQVEKQGLKFVGRDESGQRMEIMELADPAHPYFVGVQYHPEYLTRPLYPSPPFLGLVMAAAGTLKNFLQNS</sequence>
<evidence type="ECO:0000259" key="11">
    <source>
        <dbReference type="Pfam" id="PF06418"/>
    </source>
</evidence>
<dbReference type="PROSITE" id="PS51273">
    <property type="entry name" value="GATASE_TYPE_1"/>
    <property type="match status" value="1"/>
</dbReference>
<dbReference type="SUPFAM" id="SSF52540">
    <property type="entry name" value="P-loop containing nucleoside triphosphate hydrolases"/>
    <property type="match status" value="1"/>
</dbReference>
<dbReference type="NCBIfam" id="NF003792">
    <property type="entry name" value="PRK05380.1"/>
    <property type="match status" value="1"/>
</dbReference>
<dbReference type="InterPro" id="IPR029062">
    <property type="entry name" value="Class_I_gatase-like"/>
</dbReference>
<dbReference type="GO" id="GO:0097268">
    <property type="term" value="C:cytoophidium"/>
    <property type="evidence" value="ECO:0007669"/>
    <property type="project" value="TreeGrafter"/>
</dbReference>
<keyword evidence="5 9" id="KW-0067">ATP-binding</keyword>
<gene>
    <name evidence="12" type="primary">URA7</name>
    <name evidence="12" type="ORF">H4R34_000919</name>
</gene>
<feature type="domain" description="CTP synthase N-terminal" evidence="11">
    <location>
        <begin position="3"/>
        <end position="305"/>
    </location>
</feature>
<evidence type="ECO:0000256" key="1">
    <source>
        <dbReference type="ARBA" id="ARBA00005171"/>
    </source>
</evidence>